<feature type="transmembrane region" description="Helical" evidence="1">
    <location>
        <begin position="50"/>
        <end position="72"/>
    </location>
</feature>
<evidence type="ECO:0000313" key="3">
    <source>
        <dbReference type="WBParaSite" id="PSAMB.scaffold1957size26423.g15761.t1"/>
    </source>
</evidence>
<dbReference type="Proteomes" id="UP000887566">
    <property type="component" value="Unplaced"/>
</dbReference>
<keyword evidence="1" id="KW-0472">Membrane</keyword>
<reference evidence="3" key="1">
    <citation type="submission" date="2022-11" db="UniProtKB">
        <authorList>
            <consortium name="WormBaseParasite"/>
        </authorList>
    </citation>
    <scope>IDENTIFICATION</scope>
</reference>
<keyword evidence="1" id="KW-0812">Transmembrane</keyword>
<evidence type="ECO:0000256" key="1">
    <source>
        <dbReference type="SAM" id="Phobius"/>
    </source>
</evidence>
<protein>
    <submittedName>
        <fullName evidence="3">Uncharacterized protein</fullName>
    </submittedName>
</protein>
<keyword evidence="2" id="KW-1185">Reference proteome</keyword>
<sequence>MTKRRAALFAIVVTVIACNVAIAITLRILLEKTDEYGHHIIKDGRSRELVAGFLGVFVMTFCFCCCGCFCCGGRVCGIKDSHELLYVKNWRRKKIDKVIIVSPEKQARWATPRPSIIESEQNVTGYYPIRDFESRAAPTISPDIIEENLLKKLHKEIVVTGV</sequence>
<accession>A0A914VGZ0</accession>
<dbReference type="AlphaFoldDB" id="A0A914VGZ0"/>
<proteinExistence type="predicted"/>
<dbReference type="WBParaSite" id="PSAMB.scaffold1957size26423.g15761.t1">
    <property type="protein sequence ID" value="PSAMB.scaffold1957size26423.g15761.t1"/>
    <property type="gene ID" value="PSAMB.scaffold1957size26423.g15761"/>
</dbReference>
<feature type="transmembrane region" description="Helical" evidence="1">
    <location>
        <begin position="7"/>
        <end position="30"/>
    </location>
</feature>
<name>A0A914VGZ0_9BILA</name>
<evidence type="ECO:0000313" key="2">
    <source>
        <dbReference type="Proteomes" id="UP000887566"/>
    </source>
</evidence>
<organism evidence="2 3">
    <name type="scientific">Plectus sambesii</name>
    <dbReference type="NCBI Taxonomy" id="2011161"/>
    <lineage>
        <taxon>Eukaryota</taxon>
        <taxon>Metazoa</taxon>
        <taxon>Ecdysozoa</taxon>
        <taxon>Nematoda</taxon>
        <taxon>Chromadorea</taxon>
        <taxon>Plectida</taxon>
        <taxon>Plectina</taxon>
        <taxon>Plectoidea</taxon>
        <taxon>Plectidae</taxon>
        <taxon>Plectus</taxon>
    </lineage>
</organism>
<dbReference type="PROSITE" id="PS51257">
    <property type="entry name" value="PROKAR_LIPOPROTEIN"/>
    <property type="match status" value="1"/>
</dbReference>
<keyword evidence="1" id="KW-1133">Transmembrane helix</keyword>